<evidence type="ECO:0000256" key="1">
    <source>
        <dbReference type="SAM" id="MobiDB-lite"/>
    </source>
</evidence>
<feature type="region of interest" description="Disordered" evidence="1">
    <location>
        <begin position="1"/>
        <end position="28"/>
    </location>
</feature>
<evidence type="ECO:0000259" key="2">
    <source>
        <dbReference type="PROSITE" id="PS51126"/>
    </source>
</evidence>
<dbReference type="GO" id="GO:0051020">
    <property type="term" value="F:GTPase binding"/>
    <property type="evidence" value="ECO:0007669"/>
    <property type="project" value="TreeGrafter"/>
</dbReference>
<sequence>MIPGLAGSGVKLGGSRKRAGSDSRPAGVEPATMASVLRELGALYTALSRQAFPLTLLEQAFRQLTHLLSATALNSLLLRKDVCSWSRGLQIRYNVSLLDEWLRSRGLQAGGAIATLEPLIQATQLLQVSKKSEADAQALVHTCTALSSQQIVKILTLYTPNSDLEERVTLNFIRTVQGLLKEQSEGQNRQLLLDVRRVFPVTFPYLPPPRLHADQLDIPDSLKISFLRRV</sequence>
<dbReference type="AlphaFoldDB" id="A0AAD7X3U9"/>
<dbReference type="InterPro" id="IPR002710">
    <property type="entry name" value="Dilute_dom"/>
</dbReference>
<accession>A0AAD7X3U9</accession>
<comment type="caution">
    <text evidence="3">The sequence shown here is derived from an EMBL/GenBank/DDBJ whole genome shotgun (WGS) entry which is preliminary data.</text>
</comment>
<dbReference type="Pfam" id="PF01843">
    <property type="entry name" value="DIL"/>
    <property type="match status" value="1"/>
</dbReference>
<gene>
    <name evidence="3" type="ORF">AAFF_G00005840</name>
</gene>
<organism evidence="3 4">
    <name type="scientific">Aldrovandia affinis</name>
    <dbReference type="NCBI Taxonomy" id="143900"/>
    <lineage>
        <taxon>Eukaryota</taxon>
        <taxon>Metazoa</taxon>
        <taxon>Chordata</taxon>
        <taxon>Craniata</taxon>
        <taxon>Vertebrata</taxon>
        <taxon>Euteleostomi</taxon>
        <taxon>Actinopterygii</taxon>
        <taxon>Neopterygii</taxon>
        <taxon>Teleostei</taxon>
        <taxon>Notacanthiformes</taxon>
        <taxon>Halosauridae</taxon>
        <taxon>Aldrovandia</taxon>
    </lineage>
</organism>
<dbReference type="Proteomes" id="UP001221898">
    <property type="component" value="Unassembled WGS sequence"/>
</dbReference>
<dbReference type="PROSITE" id="PS51126">
    <property type="entry name" value="DILUTE"/>
    <property type="match status" value="1"/>
</dbReference>
<dbReference type="PANTHER" id="PTHR16027:SF6">
    <property type="entry name" value="DILUTE DOMAIN-CONTAINING PROTEIN"/>
    <property type="match status" value="1"/>
</dbReference>
<dbReference type="PANTHER" id="PTHR16027">
    <property type="entry name" value="DILUTE DOMAIN-CONTAINING PROTEIN YPR089W"/>
    <property type="match status" value="1"/>
</dbReference>
<dbReference type="EMBL" id="JAINUG010000001">
    <property type="protein sequence ID" value="KAJ8419085.1"/>
    <property type="molecule type" value="Genomic_DNA"/>
</dbReference>
<proteinExistence type="predicted"/>
<dbReference type="SMART" id="SM01132">
    <property type="entry name" value="DIL"/>
    <property type="match status" value="1"/>
</dbReference>
<feature type="compositionally biased region" description="Gly residues" evidence="1">
    <location>
        <begin position="1"/>
        <end position="12"/>
    </location>
</feature>
<keyword evidence="4" id="KW-1185">Reference proteome</keyword>
<protein>
    <recommendedName>
        <fullName evidence="2">Dilute domain-containing protein</fullName>
    </recommendedName>
</protein>
<dbReference type="InterPro" id="IPR052072">
    <property type="entry name" value="Vascular_dev_regulator"/>
</dbReference>
<reference evidence="3" key="1">
    <citation type="journal article" date="2023" name="Science">
        <title>Genome structures resolve the early diversification of teleost fishes.</title>
        <authorList>
            <person name="Parey E."/>
            <person name="Louis A."/>
            <person name="Montfort J."/>
            <person name="Bouchez O."/>
            <person name="Roques C."/>
            <person name="Iampietro C."/>
            <person name="Lluch J."/>
            <person name="Castinel A."/>
            <person name="Donnadieu C."/>
            <person name="Desvignes T."/>
            <person name="Floi Bucao C."/>
            <person name="Jouanno E."/>
            <person name="Wen M."/>
            <person name="Mejri S."/>
            <person name="Dirks R."/>
            <person name="Jansen H."/>
            <person name="Henkel C."/>
            <person name="Chen W.J."/>
            <person name="Zahm M."/>
            <person name="Cabau C."/>
            <person name="Klopp C."/>
            <person name="Thompson A.W."/>
            <person name="Robinson-Rechavi M."/>
            <person name="Braasch I."/>
            <person name="Lecointre G."/>
            <person name="Bobe J."/>
            <person name="Postlethwait J.H."/>
            <person name="Berthelot C."/>
            <person name="Roest Crollius H."/>
            <person name="Guiguen Y."/>
        </authorList>
    </citation>
    <scope>NUCLEOTIDE SEQUENCE</scope>
    <source>
        <tissue evidence="3">Blood</tissue>
    </source>
</reference>
<evidence type="ECO:0000313" key="3">
    <source>
        <dbReference type="EMBL" id="KAJ8419085.1"/>
    </source>
</evidence>
<evidence type="ECO:0000313" key="4">
    <source>
        <dbReference type="Proteomes" id="UP001221898"/>
    </source>
</evidence>
<name>A0AAD7X3U9_9TELE</name>
<feature type="domain" description="Dilute" evidence="2">
    <location>
        <begin position="1"/>
        <end position="182"/>
    </location>
</feature>